<dbReference type="InterPro" id="IPR052967">
    <property type="entry name" value="Stress_Response_Assoc"/>
</dbReference>
<feature type="domain" description="DUF2382" evidence="2">
    <location>
        <begin position="151"/>
        <end position="260"/>
    </location>
</feature>
<organism evidence="3 4">
    <name type="scientific">Dankookia rubra</name>
    <dbReference type="NCBI Taxonomy" id="1442381"/>
    <lineage>
        <taxon>Bacteria</taxon>
        <taxon>Pseudomonadati</taxon>
        <taxon>Pseudomonadota</taxon>
        <taxon>Alphaproteobacteria</taxon>
        <taxon>Acetobacterales</taxon>
        <taxon>Roseomonadaceae</taxon>
        <taxon>Dankookia</taxon>
    </lineage>
</organism>
<keyword evidence="4" id="KW-1185">Reference proteome</keyword>
<dbReference type="EMBL" id="SMSJ01000007">
    <property type="protein sequence ID" value="TDH62996.1"/>
    <property type="molecule type" value="Genomic_DNA"/>
</dbReference>
<dbReference type="InterPro" id="IPR019060">
    <property type="entry name" value="DUF2382"/>
</dbReference>
<reference evidence="3 4" key="1">
    <citation type="journal article" date="2016" name="J. Microbiol.">
        <title>Dankookia rubra gen. nov., sp. nov., an alphaproteobacterium isolated from sediment of a shallow stream.</title>
        <authorList>
            <person name="Kim W.H."/>
            <person name="Kim D.H."/>
            <person name="Kang K."/>
            <person name="Ahn T.Y."/>
        </authorList>
    </citation>
    <scope>NUCLEOTIDE SEQUENCE [LARGE SCALE GENOMIC DNA]</scope>
    <source>
        <strain evidence="3 4">JCM30602</strain>
    </source>
</reference>
<dbReference type="PANTHER" id="PTHR38463">
    <property type="entry name" value="STRESS RESPONSE PROTEIN YSNF"/>
    <property type="match status" value="1"/>
</dbReference>
<accession>A0A4R5QIP5</accession>
<evidence type="ECO:0000313" key="4">
    <source>
        <dbReference type="Proteomes" id="UP000295096"/>
    </source>
</evidence>
<protein>
    <submittedName>
        <fullName evidence="3">DUF2382 domain-containing protein</fullName>
    </submittedName>
</protein>
<dbReference type="OrthoDB" id="7204249at2"/>
<evidence type="ECO:0000256" key="1">
    <source>
        <dbReference type="SAM" id="MobiDB-lite"/>
    </source>
</evidence>
<dbReference type="PANTHER" id="PTHR38463:SF1">
    <property type="entry name" value="STRESS RESPONSE PROTEIN YSNF"/>
    <property type="match status" value="1"/>
</dbReference>
<feature type="compositionally biased region" description="Basic and acidic residues" evidence="1">
    <location>
        <begin position="235"/>
        <end position="266"/>
    </location>
</feature>
<gene>
    <name evidence="3" type="ORF">E2C06_08340</name>
</gene>
<dbReference type="AlphaFoldDB" id="A0A4R5QIP5"/>
<feature type="region of interest" description="Disordered" evidence="1">
    <location>
        <begin position="235"/>
        <end position="283"/>
    </location>
</feature>
<evidence type="ECO:0000313" key="3">
    <source>
        <dbReference type="EMBL" id="TDH62996.1"/>
    </source>
</evidence>
<sequence>MTRTITAYFDDVQTAERAAHDLARHVPGVRGEVFDARSDSSRMAGLGLPDEDAVVLSEGFRRGGGVVHAEVPDGRFEEVAAALENSGAVDLDEREAAWRKEGWSGAAAPVAAAGTATGAAATRTAMGTSAGATTGQGQVQQLGAANDEASIPVIEERLRVGKREVGHGRVRIRSYVVETPVQEQVTLREEHVQVERRPVDRPLSGTEAAFGERTIEATERAEEAVIAKEARVTEEVSLRKTAEEHTETVRDTVRHTEVEVDDDRKTGAARTATPADKERARDI</sequence>
<dbReference type="Pfam" id="PF09557">
    <property type="entry name" value="DUF2382"/>
    <property type="match status" value="1"/>
</dbReference>
<evidence type="ECO:0000259" key="2">
    <source>
        <dbReference type="Pfam" id="PF09557"/>
    </source>
</evidence>
<dbReference type="RefSeq" id="WP_133288142.1">
    <property type="nucleotide sequence ID" value="NZ_SMSJ01000007.1"/>
</dbReference>
<dbReference type="Proteomes" id="UP000295096">
    <property type="component" value="Unassembled WGS sequence"/>
</dbReference>
<comment type="caution">
    <text evidence="3">The sequence shown here is derived from an EMBL/GenBank/DDBJ whole genome shotgun (WGS) entry which is preliminary data.</text>
</comment>
<proteinExistence type="predicted"/>
<name>A0A4R5QIP5_9PROT</name>